<dbReference type="SUPFAM" id="SSF55729">
    <property type="entry name" value="Acyl-CoA N-acyltransferases (Nat)"/>
    <property type="match status" value="1"/>
</dbReference>
<feature type="domain" description="N-acetyltransferase" evidence="3">
    <location>
        <begin position="4"/>
        <end position="147"/>
    </location>
</feature>
<dbReference type="PANTHER" id="PTHR43420:SF31">
    <property type="entry name" value="ACETYLTRANSFERASE"/>
    <property type="match status" value="1"/>
</dbReference>
<dbReference type="EMBL" id="JACXSI010000007">
    <property type="protein sequence ID" value="MBD3107542.1"/>
    <property type="molecule type" value="Genomic_DNA"/>
</dbReference>
<reference evidence="4" key="1">
    <citation type="submission" date="2020-09" db="EMBL/GenBank/DDBJ databases">
        <title>Bacillus faecalis sp. nov., a moderately halophilic bacterium isolated from cow faeces.</title>
        <authorList>
            <person name="Jiang L."/>
            <person name="Lee J."/>
        </authorList>
    </citation>
    <scope>NUCLEOTIDE SEQUENCE</scope>
    <source>
        <strain evidence="4">AGMB 02131</strain>
    </source>
</reference>
<evidence type="ECO:0000313" key="5">
    <source>
        <dbReference type="Proteomes" id="UP000602076"/>
    </source>
</evidence>
<comment type="caution">
    <text evidence="4">The sequence shown here is derived from an EMBL/GenBank/DDBJ whole genome shotgun (WGS) entry which is preliminary data.</text>
</comment>
<protein>
    <submittedName>
        <fullName evidence="4">GNAT family N-acetyltransferase</fullName>
    </submittedName>
</protein>
<keyword evidence="5" id="KW-1185">Reference proteome</keyword>
<dbReference type="InterPro" id="IPR000182">
    <property type="entry name" value="GNAT_dom"/>
</dbReference>
<evidence type="ECO:0000256" key="2">
    <source>
        <dbReference type="ARBA" id="ARBA00023315"/>
    </source>
</evidence>
<evidence type="ECO:0000313" key="4">
    <source>
        <dbReference type="EMBL" id="MBD3107542.1"/>
    </source>
</evidence>
<dbReference type="PANTHER" id="PTHR43420">
    <property type="entry name" value="ACETYLTRANSFERASE"/>
    <property type="match status" value="1"/>
</dbReference>
<accession>A0A927HAH0</accession>
<dbReference type="Pfam" id="PF13527">
    <property type="entry name" value="Acetyltransf_9"/>
    <property type="match status" value="1"/>
</dbReference>
<dbReference type="RefSeq" id="WP_190997086.1">
    <property type="nucleotide sequence ID" value="NZ_JACXSI010000007.1"/>
</dbReference>
<proteinExistence type="predicted"/>
<dbReference type="GO" id="GO:0016747">
    <property type="term" value="F:acyltransferase activity, transferring groups other than amino-acyl groups"/>
    <property type="evidence" value="ECO:0007669"/>
    <property type="project" value="InterPro"/>
</dbReference>
<dbReference type="Gene3D" id="3.40.630.30">
    <property type="match status" value="1"/>
</dbReference>
<dbReference type="PROSITE" id="PS51186">
    <property type="entry name" value="GNAT"/>
    <property type="match status" value="1"/>
</dbReference>
<name>A0A927HAH0_9BACI</name>
<dbReference type="InterPro" id="IPR050680">
    <property type="entry name" value="YpeA/RimI_acetyltransf"/>
</dbReference>
<keyword evidence="2" id="KW-0012">Acyltransferase</keyword>
<dbReference type="InterPro" id="IPR016181">
    <property type="entry name" value="Acyl_CoA_acyltransferase"/>
</dbReference>
<sequence>MSYQLISDYKHNETYKRSFNELAKRVFGIDFKQWYEKGCWNDNYICYSYVAGEKVIANASINKMTIVQNGSEFKAIQIGTVMTHPDYRNQGLSGKLMEHIIAKYEQDYDFIYLFANETVLDFYPKFGFETMQESNFSLSISDLKRQPSALRQLHADNPEDFELMKKFAEKRVPVSSRLGVKNNEHLLMFYLILVFADDIFYIEEEEAIVIFTQAEGELHLFDVISKSKTDLRAVLRRIAADETEIVHFYFIPDDELEGVSVEKKTERNDTLFVRPLWKGMSEPVLFPLTSHA</sequence>
<keyword evidence="1" id="KW-0808">Transferase</keyword>
<gene>
    <name evidence="4" type="ORF">IEO70_04115</name>
</gene>
<dbReference type="CDD" id="cd04301">
    <property type="entry name" value="NAT_SF"/>
    <property type="match status" value="1"/>
</dbReference>
<evidence type="ECO:0000256" key="1">
    <source>
        <dbReference type="ARBA" id="ARBA00022679"/>
    </source>
</evidence>
<organism evidence="4 5">
    <name type="scientific">Peribacillus faecalis</name>
    <dbReference type="NCBI Taxonomy" id="2772559"/>
    <lineage>
        <taxon>Bacteria</taxon>
        <taxon>Bacillati</taxon>
        <taxon>Bacillota</taxon>
        <taxon>Bacilli</taxon>
        <taxon>Bacillales</taxon>
        <taxon>Bacillaceae</taxon>
        <taxon>Peribacillus</taxon>
    </lineage>
</organism>
<evidence type="ECO:0000259" key="3">
    <source>
        <dbReference type="PROSITE" id="PS51186"/>
    </source>
</evidence>
<dbReference type="AlphaFoldDB" id="A0A927HAH0"/>
<dbReference type="Proteomes" id="UP000602076">
    <property type="component" value="Unassembled WGS sequence"/>
</dbReference>